<dbReference type="Gene3D" id="1.25.10.10">
    <property type="entry name" value="Leucine-rich Repeat Variant"/>
    <property type="match status" value="1"/>
</dbReference>
<dbReference type="EMBL" id="JACETU010000003">
    <property type="protein sequence ID" value="KAF7433075.1"/>
    <property type="molecule type" value="Genomic_DNA"/>
</dbReference>
<dbReference type="SUPFAM" id="SSF48371">
    <property type="entry name" value="ARM repeat"/>
    <property type="match status" value="1"/>
</dbReference>
<dbReference type="InterPro" id="IPR058669">
    <property type="entry name" value="TPR_IPO7/11-like"/>
</dbReference>
<accession>A0A8H7DV56</accession>
<sequence length="1037" mass="116238">MSRLPPSLSRTTVQSVSPTELLDVVSGAASQDPSRVTSSSTRLKELLEVFGAFDLLHEIAAQKDLPLAVRQQAIIQFKNRALNHWRSRKLLSDEQRVRVRARCLTFLDERDDVIAQCNEVIVAKIARIDYANNWANLVSDLMANVDSNLQKRYSSSTEDPYTTLVLRRSLDLLNAIIKELSIAKMLNGIKVMSKIVDDLRSVFQGYYSQICSNFSNVSMTAQELSSDKIYTDLVLGHLCFKSLVKMSIWAWQRIDSSGKNVDWLAELFSSAALQLRTLFEIRKNVLQSVPPSSITSDANLNKSVDILTRHIRLFGKFFRRLQQLSASRFVDQPMSTDLILYYWSQTIESSNRSPDAIADSNTALFPVRFLVQSMVLFKEYLIQWRRNSQANKGSLSQDFIENAVRILVTRFIPLHPSDLERWVEDPEEWVSEESKDNDQWEYEIRACSERLLMTLSSQYPAIVIPLLKTTFDQMAAQPPTDLQGIIQKEALYCAFGRCASRLKDSIPFDDWLQNTLLAEASETNPIYPIIKRRIAWLIGKWVHDSCTSPNNPIIWRILIHLLQDRGPGTDAVVRLTAAIALGECVDTLDFKVEAFTSYLPTAVSELVKLLSEAETADTKRQIAKSLNIVIQQSGTEVTPMVPTITAPLASLWTSVGDDWLFKSALLETVTKLLGAIKEQSTPLSAIVVPLLQESLSPGALANLDEDALVLWLAALRNTTSIHGMNGAPGLIDLFPIAMTMLASNLDLLGSVVEIVTSYLFLDARTILATYGTDLFRAFLQGLTSGAVGPNLKQMIVSLEFLVQLTPASVWAEPMHTSGLFAHLITKVTDDDAGSIVLTELIYLFARMVMADRPIFVQLMSATTSVQNTTETKLYEGLLDQWWSKFDAMSEARHRKLTAMGIASLVATGRPEVLQRLTGEIFNIWLDVFGEIKEIGAEAANDAPDSNELLSPLNLKRYWELDEAPAEYYSDSEDTPEYNRRKALYDQDPVRTMKLNAYVAGHLRDVEQAIGSQAFQSMYLSKADPTVVKQITDELTRA</sequence>
<dbReference type="InterPro" id="IPR011989">
    <property type="entry name" value="ARM-like"/>
</dbReference>
<dbReference type="OrthoDB" id="361693at2759"/>
<comment type="caution">
    <text evidence="6">The sequence shown here is derived from an EMBL/GenBank/DDBJ whole genome shotgun (WGS) entry which is preliminary data.</text>
</comment>
<dbReference type="PANTHER" id="PTHR10997:SF7">
    <property type="entry name" value="IMPORTIN-11"/>
    <property type="match status" value="1"/>
</dbReference>
<dbReference type="Pfam" id="PF03810">
    <property type="entry name" value="IBN_N"/>
    <property type="match status" value="1"/>
</dbReference>
<name>A0A8H7DV56_PLEOS</name>
<feature type="domain" description="Importin N-terminal" evidence="5">
    <location>
        <begin position="39"/>
        <end position="109"/>
    </location>
</feature>
<dbReference type="PROSITE" id="PS50166">
    <property type="entry name" value="IMPORTIN_B_NT"/>
    <property type="match status" value="1"/>
</dbReference>
<dbReference type="GeneID" id="59374839"/>
<evidence type="ECO:0000256" key="3">
    <source>
        <dbReference type="ARBA" id="ARBA00022448"/>
    </source>
</evidence>
<dbReference type="Proteomes" id="UP000623687">
    <property type="component" value="Unassembled WGS sequence"/>
</dbReference>
<comment type="similarity">
    <text evidence="2">Belongs to the importin beta family.</text>
</comment>
<dbReference type="RefSeq" id="XP_036633102.1">
    <property type="nucleotide sequence ID" value="XM_036774600.1"/>
</dbReference>
<dbReference type="VEuPathDB" id="FungiDB:PC9H_005021"/>
<protein>
    <recommendedName>
        <fullName evidence="5">Importin N-terminal domain-containing protein</fullName>
    </recommendedName>
</protein>
<dbReference type="GO" id="GO:0006606">
    <property type="term" value="P:protein import into nucleus"/>
    <property type="evidence" value="ECO:0007669"/>
    <property type="project" value="TreeGrafter"/>
</dbReference>
<keyword evidence="4" id="KW-0539">Nucleus</keyword>
<dbReference type="SMART" id="SM00913">
    <property type="entry name" value="IBN_N"/>
    <property type="match status" value="1"/>
</dbReference>
<proteinExistence type="inferred from homology"/>
<evidence type="ECO:0000256" key="2">
    <source>
        <dbReference type="ARBA" id="ARBA00007991"/>
    </source>
</evidence>
<evidence type="ECO:0000313" key="6">
    <source>
        <dbReference type="EMBL" id="KAF7433075.1"/>
    </source>
</evidence>
<dbReference type="PANTHER" id="PTHR10997">
    <property type="entry name" value="IMPORTIN-7, 8, 11"/>
    <property type="match status" value="1"/>
</dbReference>
<dbReference type="GO" id="GO:0005829">
    <property type="term" value="C:cytosol"/>
    <property type="evidence" value="ECO:0007669"/>
    <property type="project" value="TreeGrafter"/>
</dbReference>
<dbReference type="InterPro" id="IPR001494">
    <property type="entry name" value="Importin-beta_N"/>
</dbReference>
<evidence type="ECO:0000313" key="7">
    <source>
        <dbReference type="Proteomes" id="UP000623687"/>
    </source>
</evidence>
<evidence type="ECO:0000256" key="1">
    <source>
        <dbReference type="ARBA" id="ARBA00004123"/>
    </source>
</evidence>
<gene>
    <name evidence="6" type="ORF">PC9H_005021</name>
</gene>
<dbReference type="Pfam" id="PF25758">
    <property type="entry name" value="TPR_IPO11"/>
    <property type="match status" value="1"/>
</dbReference>
<dbReference type="GO" id="GO:0031267">
    <property type="term" value="F:small GTPase binding"/>
    <property type="evidence" value="ECO:0007669"/>
    <property type="project" value="InterPro"/>
</dbReference>
<organism evidence="6 7">
    <name type="scientific">Pleurotus ostreatus</name>
    <name type="common">Oyster mushroom</name>
    <name type="synonym">White-rot fungus</name>
    <dbReference type="NCBI Taxonomy" id="5322"/>
    <lineage>
        <taxon>Eukaryota</taxon>
        <taxon>Fungi</taxon>
        <taxon>Dikarya</taxon>
        <taxon>Basidiomycota</taxon>
        <taxon>Agaricomycotina</taxon>
        <taxon>Agaricomycetes</taxon>
        <taxon>Agaricomycetidae</taxon>
        <taxon>Agaricales</taxon>
        <taxon>Pleurotineae</taxon>
        <taxon>Pleurotaceae</taxon>
        <taxon>Pleurotus</taxon>
    </lineage>
</organism>
<comment type="subcellular location">
    <subcellularLocation>
        <location evidence="1">Nucleus</location>
    </subcellularLocation>
</comment>
<dbReference type="InterPro" id="IPR016024">
    <property type="entry name" value="ARM-type_fold"/>
</dbReference>
<keyword evidence="3" id="KW-0813">Transport</keyword>
<dbReference type="AlphaFoldDB" id="A0A8H7DV56"/>
<evidence type="ECO:0000256" key="4">
    <source>
        <dbReference type="ARBA" id="ARBA00023242"/>
    </source>
</evidence>
<reference evidence="6" key="1">
    <citation type="submission" date="2019-07" db="EMBL/GenBank/DDBJ databases">
        <authorList>
            <person name="Palmer J.M."/>
        </authorList>
    </citation>
    <scope>NUCLEOTIDE SEQUENCE</scope>
    <source>
        <strain evidence="6">PC9</strain>
    </source>
</reference>
<dbReference type="GO" id="GO:0005635">
    <property type="term" value="C:nuclear envelope"/>
    <property type="evidence" value="ECO:0007669"/>
    <property type="project" value="TreeGrafter"/>
</dbReference>
<keyword evidence="7" id="KW-1185">Reference proteome</keyword>
<evidence type="ECO:0000259" key="5">
    <source>
        <dbReference type="PROSITE" id="PS50166"/>
    </source>
</evidence>